<evidence type="ECO:0000256" key="2">
    <source>
        <dbReference type="ARBA" id="ARBA00022553"/>
    </source>
</evidence>
<dbReference type="InterPro" id="IPR015676">
    <property type="entry name" value="Tob1/2"/>
</dbReference>
<dbReference type="Pfam" id="PF07742">
    <property type="entry name" value="BTG"/>
    <property type="match status" value="1"/>
</dbReference>
<dbReference type="SUPFAM" id="SSF160696">
    <property type="entry name" value="BTG domain-like"/>
    <property type="match status" value="1"/>
</dbReference>
<evidence type="ECO:0000313" key="6">
    <source>
        <dbReference type="Proteomes" id="UP001347796"/>
    </source>
</evidence>
<feature type="region of interest" description="Disordered" evidence="3">
    <location>
        <begin position="221"/>
        <end position="264"/>
    </location>
</feature>
<dbReference type="Proteomes" id="UP001347796">
    <property type="component" value="Unassembled WGS sequence"/>
</dbReference>
<feature type="compositionally biased region" description="Polar residues" evidence="3">
    <location>
        <begin position="330"/>
        <end position="339"/>
    </location>
</feature>
<gene>
    <name evidence="5" type="ORF">SNE40_005594</name>
</gene>
<feature type="region of interest" description="Disordered" evidence="3">
    <location>
        <begin position="303"/>
        <end position="340"/>
    </location>
</feature>
<dbReference type="AlphaFoldDB" id="A0AAN8Q064"/>
<keyword evidence="6" id="KW-1185">Reference proteome</keyword>
<dbReference type="GO" id="GO:0003714">
    <property type="term" value="F:transcription corepressor activity"/>
    <property type="evidence" value="ECO:0007669"/>
    <property type="project" value="TreeGrafter"/>
</dbReference>
<sequence length="368" mass="40837">MHVEVSVALNFVISYLYSKLPRRRVDMLADELEKGLKKKFEGHWYPETPCKGSGFRCVKVNGEKVDPVILMAAYNVGLDTDEIKNALPAELTVWIDPSEVSYRIGEKGTIKILYSEKRQDEEVIDSVDCEVSIASKSFNPEAQCFKPIDSLSSSLSNLSLSPSSPNSSGGWSASTSPSLSLFNSALPVQNPPAAPTFNLHKERVTPKFTAASFAATKFGSTKPKTHVKRPTRLSPTEFGNFFRQRSTPGEFMPQPQRPRSLSPRDPRVEFMIDQQQRMIMTQNRQQLHPFSAQSPTASGAGFLNDFYQHPSPSHLSPQTGMSPNMPDVFSSHSPTNSLSPDAPKNFIDGFNLNTVAYQNHLQQLLLAN</sequence>
<proteinExistence type="inferred from homology"/>
<dbReference type="PROSITE" id="PS01203">
    <property type="entry name" value="BTG_2"/>
    <property type="match status" value="1"/>
</dbReference>
<keyword evidence="2" id="KW-0597">Phosphoprotein</keyword>
<dbReference type="InterPro" id="IPR002087">
    <property type="entry name" value="Anti_prolifrtn"/>
</dbReference>
<dbReference type="SMART" id="SM00099">
    <property type="entry name" value="btg1"/>
    <property type="match status" value="1"/>
</dbReference>
<dbReference type="PANTHER" id="PTHR17537">
    <property type="entry name" value="TRANSDUCER OF ERBB2 TOB"/>
    <property type="match status" value="1"/>
</dbReference>
<dbReference type="Gene3D" id="3.90.640.90">
    <property type="entry name" value="Anti-proliferative protein, N-terminal domain"/>
    <property type="match status" value="1"/>
</dbReference>
<dbReference type="PANTHER" id="PTHR17537:SF5">
    <property type="entry name" value="TRANSDUCER OF ERBB2, ISOFORM A"/>
    <property type="match status" value="1"/>
</dbReference>
<evidence type="ECO:0000313" key="5">
    <source>
        <dbReference type="EMBL" id="KAK6187604.1"/>
    </source>
</evidence>
<comment type="caution">
    <text evidence="5">The sequence shown here is derived from an EMBL/GenBank/DDBJ whole genome shotgun (WGS) entry which is preliminary data.</text>
</comment>
<dbReference type="GO" id="GO:0005634">
    <property type="term" value="C:nucleus"/>
    <property type="evidence" value="ECO:0007669"/>
    <property type="project" value="TreeGrafter"/>
</dbReference>
<accession>A0AAN8Q064</accession>
<evidence type="ECO:0000259" key="4">
    <source>
        <dbReference type="PROSITE" id="PS01203"/>
    </source>
</evidence>
<protein>
    <recommendedName>
        <fullName evidence="4">Anti-proliferative protein domain-containing protein</fullName>
    </recommendedName>
</protein>
<name>A0AAN8Q064_PATCE</name>
<dbReference type="EMBL" id="JAZGQO010000004">
    <property type="protein sequence ID" value="KAK6187604.1"/>
    <property type="molecule type" value="Genomic_DNA"/>
</dbReference>
<reference evidence="5 6" key="1">
    <citation type="submission" date="2024-01" db="EMBL/GenBank/DDBJ databases">
        <title>The genome of the rayed Mediterranean limpet Patella caerulea (Linnaeus, 1758).</title>
        <authorList>
            <person name="Anh-Thu Weber A."/>
            <person name="Halstead-Nussloch G."/>
        </authorList>
    </citation>
    <scope>NUCLEOTIDE SEQUENCE [LARGE SCALE GENOMIC DNA]</scope>
    <source>
        <strain evidence="5">AATW-2023a</strain>
        <tissue evidence="5">Whole specimen</tissue>
    </source>
</reference>
<evidence type="ECO:0000256" key="1">
    <source>
        <dbReference type="ARBA" id="ARBA00007989"/>
    </source>
</evidence>
<organism evidence="5 6">
    <name type="scientific">Patella caerulea</name>
    <name type="common">Rayed Mediterranean limpet</name>
    <dbReference type="NCBI Taxonomy" id="87958"/>
    <lineage>
        <taxon>Eukaryota</taxon>
        <taxon>Metazoa</taxon>
        <taxon>Spiralia</taxon>
        <taxon>Lophotrochozoa</taxon>
        <taxon>Mollusca</taxon>
        <taxon>Gastropoda</taxon>
        <taxon>Patellogastropoda</taxon>
        <taxon>Patelloidea</taxon>
        <taxon>Patellidae</taxon>
        <taxon>Patella</taxon>
    </lineage>
</organism>
<comment type="similarity">
    <text evidence="1">Belongs to the BTG family.</text>
</comment>
<feature type="domain" description="Anti-proliferative protein" evidence="4">
    <location>
        <begin position="87"/>
        <end position="106"/>
    </location>
</feature>
<feature type="compositionally biased region" description="Polar residues" evidence="3">
    <location>
        <begin position="310"/>
        <end position="322"/>
    </location>
</feature>
<evidence type="ECO:0000256" key="3">
    <source>
        <dbReference type="SAM" id="MobiDB-lite"/>
    </source>
</evidence>
<dbReference type="PRINTS" id="PR00310">
    <property type="entry name" value="ANTIPRLFBTG1"/>
</dbReference>
<dbReference type="InterPro" id="IPR036054">
    <property type="entry name" value="BTG-like_sf"/>
</dbReference>
<dbReference type="GO" id="GO:0005737">
    <property type="term" value="C:cytoplasm"/>
    <property type="evidence" value="ECO:0007669"/>
    <property type="project" value="TreeGrafter"/>
</dbReference>